<keyword evidence="5" id="KW-1185">Reference proteome</keyword>
<feature type="transmembrane region" description="Helical" evidence="1">
    <location>
        <begin position="95"/>
        <end position="118"/>
    </location>
</feature>
<evidence type="ECO:0000313" key="4">
    <source>
        <dbReference type="Proteomes" id="UP000326505"/>
    </source>
</evidence>
<keyword evidence="1" id="KW-1133">Transmembrane helix</keyword>
<feature type="transmembrane region" description="Helical" evidence="1">
    <location>
        <begin position="266"/>
        <end position="285"/>
    </location>
</feature>
<feature type="transmembrane region" description="Helical" evidence="1">
    <location>
        <begin position="355"/>
        <end position="374"/>
    </location>
</feature>
<feature type="transmembrane region" description="Helical" evidence="1">
    <location>
        <begin position="37"/>
        <end position="59"/>
    </location>
</feature>
<dbReference type="EMBL" id="JACHJD010000013">
    <property type="protein sequence ID" value="MBB5107367.1"/>
    <property type="molecule type" value="Genomic_DNA"/>
</dbReference>
<gene>
    <name evidence="3" type="ORF">CP982_02285</name>
    <name evidence="2" type="ORF">FHS40_006484</name>
</gene>
<feature type="transmembrane region" description="Helical" evidence="1">
    <location>
        <begin position="205"/>
        <end position="227"/>
    </location>
</feature>
<name>A0A5P2X3F1_STRST</name>
<evidence type="ECO:0000313" key="2">
    <source>
        <dbReference type="EMBL" id="MBB5107367.1"/>
    </source>
</evidence>
<dbReference type="Proteomes" id="UP000326505">
    <property type="component" value="Chromosome"/>
</dbReference>
<accession>A0A5P2X3F1</accession>
<dbReference type="EMBL" id="CP023690">
    <property type="protein sequence ID" value="QEV57685.1"/>
    <property type="molecule type" value="Genomic_DNA"/>
</dbReference>
<reference evidence="2 5" key="2">
    <citation type="submission" date="2020-08" db="EMBL/GenBank/DDBJ databases">
        <title>Genomic Encyclopedia of Type Strains, Phase III (KMG-III): the genomes of soil and plant-associated and newly described type strains.</title>
        <authorList>
            <person name="Whitman W."/>
        </authorList>
    </citation>
    <scope>NUCLEOTIDE SEQUENCE [LARGE SCALE GENOMIC DNA]</scope>
    <source>
        <strain evidence="2 5">CECT 3146</strain>
    </source>
</reference>
<dbReference type="Proteomes" id="UP000549009">
    <property type="component" value="Unassembled WGS sequence"/>
</dbReference>
<dbReference type="AlphaFoldDB" id="A0A5P2X3F1"/>
<feature type="transmembrane region" description="Helical" evidence="1">
    <location>
        <begin position="71"/>
        <end position="89"/>
    </location>
</feature>
<keyword evidence="1" id="KW-0812">Transmembrane</keyword>
<dbReference type="InterPro" id="IPR036259">
    <property type="entry name" value="MFS_trans_sf"/>
</dbReference>
<protein>
    <submittedName>
        <fullName evidence="2">Putative MFS family arabinose efflux permease</fullName>
    </submittedName>
</protein>
<feature type="transmembrane region" description="Helical" evidence="1">
    <location>
        <begin position="323"/>
        <end position="343"/>
    </location>
</feature>
<organism evidence="3 4">
    <name type="scientific">Streptomyces spectabilis</name>
    <dbReference type="NCBI Taxonomy" id="68270"/>
    <lineage>
        <taxon>Bacteria</taxon>
        <taxon>Bacillati</taxon>
        <taxon>Actinomycetota</taxon>
        <taxon>Actinomycetes</taxon>
        <taxon>Kitasatosporales</taxon>
        <taxon>Streptomycetaceae</taxon>
        <taxon>Streptomyces</taxon>
    </lineage>
</organism>
<keyword evidence="1" id="KW-0472">Membrane</keyword>
<evidence type="ECO:0000256" key="1">
    <source>
        <dbReference type="SAM" id="Phobius"/>
    </source>
</evidence>
<dbReference type="RefSeq" id="WP_150508888.1">
    <property type="nucleotide sequence ID" value="NZ_BMSQ01000013.1"/>
</dbReference>
<dbReference type="SUPFAM" id="SSF103473">
    <property type="entry name" value="MFS general substrate transporter"/>
    <property type="match status" value="1"/>
</dbReference>
<dbReference type="InterPro" id="IPR011701">
    <property type="entry name" value="MFS"/>
</dbReference>
<dbReference type="OrthoDB" id="3541730at2"/>
<feature type="transmembrane region" description="Helical" evidence="1">
    <location>
        <begin position="233"/>
        <end position="254"/>
    </location>
</feature>
<evidence type="ECO:0000313" key="3">
    <source>
        <dbReference type="EMBL" id="QEV57685.1"/>
    </source>
</evidence>
<evidence type="ECO:0000313" key="5">
    <source>
        <dbReference type="Proteomes" id="UP000549009"/>
    </source>
</evidence>
<dbReference type="GO" id="GO:0022857">
    <property type="term" value="F:transmembrane transporter activity"/>
    <property type="evidence" value="ECO:0007669"/>
    <property type="project" value="InterPro"/>
</dbReference>
<sequence>MRGELLLWGVVALASKAPVAMAPLALVFLSRQSAGGYTLGATLASTYVVGEVAGAAVLGPRLGRGGMRRQLSAGLAVGALAFCATAFAGSAPAPVLIGLALLAGAAPAACPGGIRALLTRLVADGAVPRALAAETTLTQLTWAAAPALVVFLALQVHTGAPLTLGALLAATASYLLLRLPESQDPAPAGPAAPPLARTLLSAWPVYLTGAASMAMLATAELVLPALLEERRIAVGWSGPLLAGFALAGAAGALCHGLRAWPGSVRAQSLLLLACTAGCLFLITVLPATPGIAVGLLLAGFFQSGVMITRNLSLRGHLPPHAHAAAYSVLYAVGAVGYSLAAVLSAVALDLASASAAIRCGVVVTLLLTAVSALAERRPVRRPRGTTR</sequence>
<reference evidence="3 4" key="1">
    <citation type="submission" date="2017-09" db="EMBL/GenBank/DDBJ databases">
        <authorList>
            <person name="Lee N."/>
            <person name="Cho B.-K."/>
        </authorList>
    </citation>
    <scope>NUCLEOTIDE SEQUENCE [LARGE SCALE GENOMIC DNA]</scope>
    <source>
        <strain evidence="3 4">ATCC 27465</strain>
    </source>
</reference>
<proteinExistence type="predicted"/>
<dbReference type="Gene3D" id="1.20.1250.20">
    <property type="entry name" value="MFS general substrate transporter like domains"/>
    <property type="match status" value="1"/>
</dbReference>
<dbReference type="Pfam" id="PF07690">
    <property type="entry name" value="MFS_1"/>
    <property type="match status" value="1"/>
</dbReference>
<dbReference type="KEGG" id="sspb:CP982_02285"/>